<gene>
    <name evidence="4" type="primary">CU109_1</name>
    <name evidence="4" type="ORF">g.5249</name>
</gene>
<evidence type="ECO:0000256" key="3">
    <source>
        <dbReference type="SAM" id="Phobius"/>
    </source>
</evidence>
<name>A0A6G1S859_9ACAR</name>
<dbReference type="GO" id="GO:0062129">
    <property type="term" value="C:chitin-based extracellular matrix"/>
    <property type="evidence" value="ECO:0007669"/>
    <property type="project" value="TreeGrafter"/>
</dbReference>
<keyword evidence="1" id="KW-0193">Cuticle</keyword>
<proteinExistence type="predicted"/>
<evidence type="ECO:0000256" key="1">
    <source>
        <dbReference type="PROSITE-ProRule" id="PRU00497"/>
    </source>
</evidence>
<dbReference type="InterPro" id="IPR050468">
    <property type="entry name" value="Cuticle_Struct_Prot"/>
</dbReference>
<keyword evidence="3" id="KW-0472">Membrane</keyword>
<evidence type="ECO:0000313" key="4">
    <source>
        <dbReference type="EMBL" id="MDE46559.1"/>
    </source>
</evidence>
<dbReference type="AlphaFoldDB" id="A0A6G1S859"/>
<reference evidence="4" key="1">
    <citation type="submission" date="2018-10" db="EMBL/GenBank/DDBJ databases">
        <title>Transcriptome assembly of Aceria tosichella (Wheat curl mite) Type 2.</title>
        <authorList>
            <person name="Scully E.D."/>
            <person name="Geib S.M."/>
            <person name="Palmer N.A."/>
            <person name="Gupta A.K."/>
            <person name="Sarath G."/>
            <person name="Tatineni S."/>
        </authorList>
    </citation>
    <scope>NUCLEOTIDE SEQUENCE</scope>
    <source>
        <strain evidence="4">LincolnNE</strain>
    </source>
</reference>
<evidence type="ECO:0000256" key="2">
    <source>
        <dbReference type="SAM" id="MobiDB-lite"/>
    </source>
</evidence>
<keyword evidence="3" id="KW-1133">Transmembrane helix</keyword>
<feature type="transmembrane region" description="Helical" evidence="3">
    <location>
        <begin position="39"/>
        <end position="59"/>
    </location>
</feature>
<dbReference type="GO" id="GO:0008010">
    <property type="term" value="F:structural constituent of chitin-based larval cuticle"/>
    <property type="evidence" value="ECO:0007669"/>
    <property type="project" value="TreeGrafter"/>
</dbReference>
<dbReference type="InterPro" id="IPR000618">
    <property type="entry name" value="Insect_cuticle"/>
</dbReference>
<feature type="region of interest" description="Disordered" evidence="2">
    <location>
        <begin position="131"/>
        <end position="169"/>
    </location>
</feature>
<dbReference type="Pfam" id="PF00379">
    <property type="entry name" value="Chitin_bind_4"/>
    <property type="match status" value="1"/>
</dbReference>
<organism evidence="4">
    <name type="scientific">Aceria tosichella</name>
    <name type="common">wheat curl mite</name>
    <dbReference type="NCBI Taxonomy" id="561515"/>
    <lineage>
        <taxon>Eukaryota</taxon>
        <taxon>Metazoa</taxon>
        <taxon>Ecdysozoa</taxon>
        <taxon>Arthropoda</taxon>
        <taxon>Chelicerata</taxon>
        <taxon>Arachnida</taxon>
        <taxon>Acari</taxon>
        <taxon>Acariformes</taxon>
        <taxon>Trombidiformes</taxon>
        <taxon>Prostigmata</taxon>
        <taxon>Eupodina</taxon>
        <taxon>Eriophyoidea</taxon>
        <taxon>Eriophyidae</taxon>
        <taxon>Eriophyinae</taxon>
        <taxon>Aceriini</taxon>
        <taxon>Aceria</taxon>
    </lineage>
</organism>
<dbReference type="EMBL" id="GGYP01001788">
    <property type="protein sequence ID" value="MDE46559.1"/>
    <property type="molecule type" value="Transcribed_RNA"/>
</dbReference>
<protein>
    <submittedName>
        <fullName evidence="4">Cuticle protein 10.9</fullName>
    </submittedName>
</protein>
<sequence length="169" mass="19319">MIAKQQISSKLQSIRSTLSSSAKTKRSQSSSFNMGKQRSVYFCIALIAITLIALCITCIQAEHHEDHKHHKFNPYKYGYKVIDHKGNKQWKQEESHTPHEVKGSYGYKDKHGMFREVSYIADKHGFRAHVKTNEPGTKPSHPAGVKMDAHPEPAFHKSHHSHEVHHGHH</sequence>
<accession>A0A6G1S859</accession>
<keyword evidence="3" id="KW-0812">Transmembrane</keyword>
<dbReference type="PANTHER" id="PTHR10380">
    <property type="entry name" value="CUTICLE PROTEIN"/>
    <property type="match status" value="1"/>
</dbReference>
<feature type="compositionally biased region" description="Basic residues" evidence="2">
    <location>
        <begin position="156"/>
        <end position="169"/>
    </location>
</feature>
<dbReference type="PROSITE" id="PS51155">
    <property type="entry name" value="CHIT_BIND_RR_2"/>
    <property type="match status" value="1"/>
</dbReference>